<dbReference type="RefSeq" id="WP_220162058.1">
    <property type="nucleotide sequence ID" value="NZ_JAIBOA010000001.1"/>
</dbReference>
<dbReference type="SUPFAM" id="SSF69318">
    <property type="entry name" value="Integrin alpha N-terminal domain"/>
    <property type="match status" value="2"/>
</dbReference>
<evidence type="ECO:0000256" key="4">
    <source>
        <dbReference type="SAM" id="MobiDB-lite"/>
    </source>
</evidence>
<protein>
    <submittedName>
        <fullName evidence="6">FG-GAP-like repeat-containing protein</fullName>
    </submittedName>
</protein>
<proteinExistence type="predicted"/>
<feature type="signal peptide" evidence="5">
    <location>
        <begin position="1"/>
        <end position="26"/>
    </location>
</feature>
<evidence type="ECO:0000256" key="1">
    <source>
        <dbReference type="ARBA" id="ARBA00022729"/>
    </source>
</evidence>
<dbReference type="EMBL" id="JAIBOA010000001">
    <property type="protein sequence ID" value="MBW8480795.1"/>
    <property type="molecule type" value="Genomic_DNA"/>
</dbReference>
<feature type="chain" id="PRO_5047054533" evidence="5">
    <location>
        <begin position="27"/>
        <end position="457"/>
    </location>
</feature>
<dbReference type="Proteomes" id="UP000774570">
    <property type="component" value="Unassembled WGS sequence"/>
</dbReference>
<evidence type="ECO:0000256" key="2">
    <source>
        <dbReference type="ARBA" id="ARBA00022737"/>
    </source>
</evidence>
<comment type="caution">
    <text evidence="6">The sequence shown here is derived from an EMBL/GenBank/DDBJ whole genome shotgun (WGS) entry which is preliminary data.</text>
</comment>
<reference evidence="6 7" key="1">
    <citation type="submission" date="2021-07" db="EMBL/GenBank/DDBJ databases">
        <title>Actinomadura sp. PM05-2 isolated from lichen.</title>
        <authorList>
            <person name="Somphong A."/>
            <person name="Phongsopitanun W."/>
            <person name="Tanasupawat S."/>
            <person name="Peongsungnone V."/>
        </authorList>
    </citation>
    <scope>NUCLEOTIDE SEQUENCE [LARGE SCALE GENOMIC DNA]</scope>
    <source>
        <strain evidence="6 7">PM05-2</strain>
    </source>
</reference>
<accession>A0ABS7FL95</accession>
<evidence type="ECO:0000256" key="3">
    <source>
        <dbReference type="ARBA" id="ARBA00023180"/>
    </source>
</evidence>
<gene>
    <name evidence="6" type="ORF">K1Y72_00345</name>
</gene>
<keyword evidence="2" id="KW-0677">Repeat</keyword>
<dbReference type="InterPro" id="IPR013517">
    <property type="entry name" value="FG-GAP"/>
</dbReference>
<organism evidence="6 7">
    <name type="scientific">Actinomadura parmotrematis</name>
    <dbReference type="NCBI Taxonomy" id="2864039"/>
    <lineage>
        <taxon>Bacteria</taxon>
        <taxon>Bacillati</taxon>
        <taxon>Actinomycetota</taxon>
        <taxon>Actinomycetes</taxon>
        <taxon>Streptosporangiales</taxon>
        <taxon>Thermomonosporaceae</taxon>
        <taxon>Actinomadura</taxon>
    </lineage>
</organism>
<feature type="region of interest" description="Disordered" evidence="4">
    <location>
        <begin position="81"/>
        <end position="105"/>
    </location>
</feature>
<dbReference type="PANTHER" id="PTHR46580">
    <property type="entry name" value="SENSOR KINASE-RELATED"/>
    <property type="match status" value="1"/>
</dbReference>
<evidence type="ECO:0000256" key="5">
    <source>
        <dbReference type="SAM" id="SignalP"/>
    </source>
</evidence>
<evidence type="ECO:0000313" key="7">
    <source>
        <dbReference type="Proteomes" id="UP000774570"/>
    </source>
</evidence>
<dbReference type="Pfam" id="PF13517">
    <property type="entry name" value="FG-GAP_3"/>
    <property type="match status" value="1"/>
</dbReference>
<sequence length="457" mass="45416">MAFRTLTTAAAAVTVALGALAVPASAAAPRKPALPGDFNGDGRRDVATGAPNAAVGGLRGAGLIAVAYGSAKGANPKQHQVLTAAGPGLPGSPEDDAGFGQRPSSADFDKDGYADLVVSQGNGNGTGIVYGGPKGLTGRTATLPGTTYGDGGTVGDFDGNGTADVIVRQGDALLVYRNPGAKPGTPQTIALVPENGEFVRTKAVAADFNGDHRTDLVLLANDDIDGEPQAPRIELRLGTASGLGARQVVARRMVDGGAAGDVNGDGRADLVYARDGDDASGARSIGIRYGTAKGLGPEHVVTQAAKGVPGSHAAGDGWGRSLAVGDTDHDGRADIAIGAPTAPVGKVEQAGTVTVLRGAKGGWTATGAKLISQATAGVAGAAEKGDLFGYDVAFTDADGDGRADLAVGNRGENKAEGRIYVFPGAKAGLTVKGLVQFGPDSLGIGGRQAELGAYLLH</sequence>
<dbReference type="InterPro" id="IPR013519">
    <property type="entry name" value="Int_alpha_beta-p"/>
</dbReference>
<dbReference type="PROSITE" id="PS51470">
    <property type="entry name" value="FG_GAP"/>
    <property type="match status" value="2"/>
</dbReference>
<dbReference type="Pfam" id="PF01839">
    <property type="entry name" value="FG-GAP"/>
    <property type="match status" value="4"/>
</dbReference>
<keyword evidence="1 5" id="KW-0732">Signal</keyword>
<dbReference type="Gene3D" id="2.130.10.130">
    <property type="entry name" value="Integrin alpha, N-terminal"/>
    <property type="match status" value="3"/>
</dbReference>
<keyword evidence="7" id="KW-1185">Reference proteome</keyword>
<keyword evidence="3" id="KW-0325">Glycoprotein</keyword>
<dbReference type="InterPro" id="IPR028994">
    <property type="entry name" value="Integrin_alpha_N"/>
</dbReference>
<evidence type="ECO:0000313" key="6">
    <source>
        <dbReference type="EMBL" id="MBW8480795.1"/>
    </source>
</evidence>
<dbReference type="SMART" id="SM00191">
    <property type="entry name" value="Int_alpha"/>
    <property type="match status" value="3"/>
</dbReference>
<name>A0ABS7FL95_9ACTN</name>